<feature type="compositionally biased region" description="Basic and acidic residues" evidence="1">
    <location>
        <begin position="35"/>
        <end position="46"/>
    </location>
</feature>
<sequence length="1249" mass="134635">MNRFKNKKKGKDESASARPSLESDSSFSLFRRGKKSQEQEQKKEIDLATALPSSDDFRTSLLMSGLSARFSMLREQDDPNTKIGKASDDSVLYPKRQSRLTEFGFGNGAGLKDIAEVESIKGPQFLRAESIASNDSGAVMTRSKPTEGNVLFGGRQKIYKIAVGAASSRTLADGMSGRALYDDDVAMSAFQRWRLTEKEKSQASPDGVEEDDADKAAGDETRPTEDTSFTTRSESPLPHEYNTKRETSSTTSSAPSGGRNSTAATSIVSQPTALAKDPHSQQTAATSPSSSAPTVDRHVLRTRKLYEQGLTQDLQQQQHSAVSRLESLSRRPGGARTPDLGPNTPSPIVQTFADRFGERRTILSKGSAPNLRSFVPPSTGSSIGAIDNGTRVSNTSEAKGAFLSTPPLSTPPLSPPISDYGTGEQTSLPIKAQDHGKATAMGVFQKPAQPYDDSKYAERQLQLQQGRETPTQRFRKDSNASSNDFRSQSAASARQDSDTKATIPSTKVALQEEAVGGASSDNAIESPILNEHVNRGAFSPEVKTERPSDQDHPALRASAMPTPLAFPEKADQEQNYPEETPDLLTTEIAKSRLEDSPTLGPNGGLSVMVRQHLRTGSDVSSILGARGVRDSMVIPDDTWQDQDWKAPQEQDLEPSSHSKPEPPSHKEHQLKPGDRKVSGNFIDSPRSPSGEDEFANQLANARRRVKEKLTSFVETDTTSSSSPQSPPEPTRDLPPLPSRSNPLGILRGKGSRGSLVDRGRETVPKTKILGISAVTTTSPSPVKEDVDEQNHKASLEVKTQLEDHDGSADLKEDEIAHPGVRAFRLAKRELQNHKELEGMATQPAKINQHTSSPASERSNHDLTRTLSRELQSRSPIQQRQTSEESHEIPSAPPRAQSRVPRDRSGSDDSGGQSRSRSRPPPRSREPSISREDHMPNAAATRKSTLRPTGLPVNAPHMPTLRPNQFGHQPVAPGPYLDKKSSGTNSSGHFLTKTATEPMSAGPSPLSPRSGVFELPRSNLQSNGNAGSTPPTPTYPPPRRPSHAPIAPNPQMGTHSSNLNDSMKRVINKKEISEPTFLMSTSRVPTMNLPQSATEAREARSRSVSRPRSGSNADYELPPPLPPVNPRRKRDGSKTRTIINSLMGRNSGETDGPAIGLSIPPLPLAGTSVASSVASPADDGKSAFSVSDDEKPAPRRLRKASSDVRMDTRASTAASKRISPPQVAVGPPAGRAVVTSNVRGPPGDMPGGMF</sequence>
<protein>
    <submittedName>
        <fullName evidence="2">Uncharacterized protein</fullName>
    </submittedName>
</protein>
<feature type="region of interest" description="Disordered" evidence="1">
    <location>
        <begin position="196"/>
        <end position="347"/>
    </location>
</feature>
<feature type="compositionally biased region" description="Basic and acidic residues" evidence="1">
    <location>
        <begin position="214"/>
        <end position="225"/>
    </location>
</feature>
<feature type="compositionally biased region" description="Pro residues" evidence="1">
    <location>
        <begin position="1029"/>
        <end position="1038"/>
    </location>
</feature>
<comment type="caution">
    <text evidence="2">The sequence shown here is derived from an EMBL/GenBank/DDBJ whole genome shotgun (WGS) entry which is preliminary data.</text>
</comment>
<feature type="compositionally biased region" description="Basic and acidic residues" evidence="1">
    <location>
        <begin position="922"/>
        <end position="934"/>
    </location>
</feature>
<feature type="compositionally biased region" description="Pro residues" evidence="1">
    <location>
        <begin position="724"/>
        <end position="737"/>
    </location>
</feature>
<feature type="region of interest" description="Disordered" evidence="1">
    <location>
        <begin position="633"/>
        <end position="1132"/>
    </location>
</feature>
<feature type="compositionally biased region" description="Low complexity" evidence="1">
    <location>
        <begin position="1219"/>
        <end position="1233"/>
    </location>
</feature>
<feature type="compositionally biased region" description="Polar residues" evidence="1">
    <location>
        <begin position="981"/>
        <end position="996"/>
    </location>
</feature>
<evidence type="ECO:0000256" key="1">
    <source>
        <dbReference type="SAM" id="MobiDB-lite"/>
    </source>
</evidence>
<keyword evidence="3" id="KW-1185">Reference proteome</keyword>
<organism evidence="2 3">
    <name type="scientific">Cytospora paraplurivora</name>
    <dbReference type="NCBI Taxonomy" id="2898453"/>
    <lineage>
        <taxon>Eukaryota</taxon>
        <taxon>Fungi</taxon>
        <taxon>Dikarya</taxon>
        <taxon>Ascomycota</taxon>
        <taxon>Pezizomycotina</taxon>
        <taxon>Sordariomycetes</taxon>
        <taxon>Sordariomycetidae</taxon>
        <taxon>Diaporthales</taxon>
        <taxon>Cytosporaceae</taxon>
        <taxon>Cytospora</taxon>
    </lineage>
</organism>
<feature type="compositionally biased region" description="Polar residues" evidence="1">
    <location>
        <begin position="1017"/>
        <end position="1027"/>
    </location>
</feature>
<feature type="compositionally biased region" description="Low complexity" evidence="1">
    <location>
        <begin position="1101"/>
        <end position="1110"/>
    </location>
</feature>
<gene>
    <name evidence="2" type="ORF">SLS53_003746</name>
</gene>
<dbReference type="EMBL" id="JAJSPL020000011">
    <property type="protein sequence ID" value="KAK7744225.1"/>
    <property type="molecule type" value="Genomic_DNA"/>
</dbReference>
<feature type="compositionally biased region" description="Low complexity" evidence="1">
    <location>
        <begin position="280"/>
        <end position="294"/>
    </location>
</feature>
<dbReference type="Proteomes" id="UP001320245">
    <property type="component" value="Unassembled WGS sequence"/>
</dbReference>
<feature type="compositionally biased region" description="Basic and acidic residues" evidence="1">
    <location>
        <begin position="857"/>
        <end position="871"/>
    </location>
</feature>
<name>A0AAN9UA12_9PEZI</name>
<feature type="region of interest" description="Disordered" evidence="1">
    <location>
        <begin position="1166"/>
        <end position="1249"/>
    </location>
</feature>
<dbReference type="AlphaFoldDB" id="A0AAN9UA12"/>
<feature type="compositionally biased region" description="Basic and acidic residues" evidence="1">
    <location>
        <begin position="755"/>
        <end position="764"/>
    </location>
</feature>
<feature type="compositionally biased region" description="Polar residues" evidence="1">
    <location>
        <begin position="1077"/>
        <end position="1093"/>
    </location>
</feature>
<evidence type="ECO:0000313" key="2">
    <source>
        <dbReference type="EMBL" id="KAK7744225.1"/>
    </source>
</evidence>
<feature type="compositionally biased region" description="Basic and acidic residues" evidence="1">
    <location>
        <begin position="642"/>
        <end position="677"/>
    </location>
</feature>
<reference evidence="2 3" key="1">
    <citation type="journal article" date="2023" name="PLoS ONE">
        <title>Cytospora paraplurivora sp. nov. isolated from orchards with fruit tree decline syndrome in Ontario, Canada.</title>
        <authorList>
            <person name="Ilyukhin E."/>
            <person name="Nguyen H.D.T."/>
            <person name="Castle A.J."/>
            <person name="Ellouze W."/>
        </authorList>
    </citation>
    <scope>NUCLEOTIDE SEQUENCE [LARGE SCALE GENOMIC DNA]</scope>
    <source>
        <strain evidence="2 3">FDS-564</strain>
    </source>
</reference>
<feature type="compositionally biased region" description="Polar residues" evidence="1">
    <location>
        <begin position="1050"/>
        <end position="1060"/>
    </location>
</feature>
<feature type="compositionally biased region" description="Polar residues" evidence="1">
    <location>
        <begin position="254"/>
        <end position="272"/>
    </location>
</feature>
<feature type="region of interest" description="Disordered" evidence="1">
    <location>
        <begin position="1"/>
        <end position="50"/>
    </location>
</feature>
<feature type="compositionally biased region" description="Basic and acidic residues" evidence="1">
    <location>
        <begin position="1061"/>
        <end position="1072"/>
    </location>
</feature>
<feature type="compositionally biased region" description="Basic and acidic residues" evidence="1">
    <location>
        <begin position="542"/>
        <end position="554"/>
    </location>
</feature>
<evidence type="ECO:0000313" key="3">
    <source>
        <dbReference type="Proteomes" id="UP001320245"/>
    </source>
</evidence>
<feature type="compositionally biased region" description="Polar residues" evidence="1">
    <location>
        <begin position="461"/>
        <end position="472"/>
    </location>
</feature>
<feature type="region of interest" description="Disordered" evidence="1">
    <location>
        <begin position="401"/>
        <end position="605"/>
    </location>
</feature>
<feature type="compositionally biased region" description="Basic and acidic residues" evidence="1">
    <location>
        <begin position="826"/>
        <end position="837"/>
    </location>
</feature>
<feature type="compositionally biased region" description="Polar residues" evidence="1">
    <location>
        <begin position="844"/>
        <end position="856"/>
    </location>
</feature>
<proteinExistence type="predicted"/>
<feature type="compositionally biased region" description="Low complexity" evidence="1">
    <location>
        <begin position="308"/>
        <end position="318"/>
    </location>
</feature>
<feature type="compositionally biased region" description="Basic and acidic residues" evidence="1">
    <location>
        <begin position="782"/>
        <end position="816"/>
    </location>
</feature>
<accession>A0AAN9UA12</accession>